<comment type="caution">
    <text evidence="2">The sequence shown here is derived from an EMBL/GenBank/DDBJ whole genome shotgun (WGS) entry which is preliminary data.</text>
</comment>
<name>A0ABN7VE14_GIGMA</name>
<proteinExistence type="predicted"/>
<feature type="compositionally biased region" description="Basic residues" evidence="1">
    <location>
        <begin position="119"/>
        <end position="134"/>
    </location>
</feature>
<dbReference type="EMBL" id="CAJVQB010013231">
    <property type="protein sequence ID" value="CAG8760810.1"/>
    <property type="molecule type" value="Genomic_DNA"/>
</dbReference>
<evidence type="ECO:0000256" key="1">
    <source>
        <dbReference type="SAM" id="MobiDB-lite"/>
    </source>
</evidence>
<organism evidence="2 3">
    <name type="scientific">Gigaspora margarita</name>
    <dbReference type="NCBI Taxonomy" id="4874"/>
    <lineage>
        <taxon>Eukaryota</taxon>
        <taxon>Fungi</taxon>
        <taxon>Fungi incertae sedis</taxon>
        <taxon>Mucoromycota</taxon>
        <taxon>Glomeromycotina</taxon>
        <taxon>Glomeromycetes</taxon>
        <taxon>Diversisporales</taxon>
        <taxon>Gigasporaceae</taxon>
        <taxon>Gigaspora</taxon>
    </lineage>
</organism>
<accession>A0ABN7VE14</accession>
<gene>
    <name evidence="2" type="ORF">GMARGA_LOCUS17455</name>
</gene>
<feature type="region of interest" description="Disordered" evidence="1">
    <location>
        <begin position="159"/>
        <end position="190"/>
    </location>
</feature>
<keyword evidence="3" id="KW-1185">Reference proteome</keyword>
<protein>
    <submittedName>
        <fullName evidence="2">10083_t:CDS:1</fullName>
    </submittedName>
</protein>
<feature type="compositionally biased region" description="Basic and acidic residues" evidence="1">
    <location>
        <begin position="168"/>
        <end position="187"/>
    </location>
</feature>
<feature type="region of interest" description="Disordered" evidence="1">
    <location>
        <begin position="110"/>
        <end position="134"/>
    </location>
</feature>
<reference evidence="2 3" key="1">
    <citation type="submission" date="2021-06" db="EMBL/GenBank/DDBJ databases">
        <authorList>
            <person name="Kallberg Y."/>
            <person name="Tangrot J."/>
            <person name="Rosling A."/>
        </authorList>
    </citation>
    <scope>NUCLEOTIDE SEQUENCE [LARGE SCALE GENOMIC DNA]</scope>
    <source>
        <strain evidence="2 3">120-4 pot B 10/14</strain>
    </source>
</reference>
<feature type="non-terminal residue" evidence="2">
    <location>
        <position position="332"/>
    </location>
</feature>
<evidence type="ECO:0000313" key="3">
    <source>
        <dbReference type="Proteomes" id="UP000789901"/>
    </source>
</evidence>
<feature type="region of interest" description="Disordered" evidence="1">
    <location>
        <begin position="1"/>
        <end position="25"/>
    </location>
</feature>
<dbReference type="Proteomes" id="UP000789901">
    <property type="component" value="Unassembled WGS sequence"/>
</dbReference>
<sequence>MEVVKNKKETVEQSENRQNRKKKGREELFEKKLIVDGVTYLTEKEVQEDVMMEEIVTKNRNDENKINPNMKKEDDMQQIVLSMSVLGVRESNSDGLLIVQDLTQLSLRPKDKLEENKGKKQIKHNTKKRQKKGSQRVVIIEKAYTDAISIKQRVANNRYQQQQRKQYINKDLEGESKGKKKRDEAKNNNKTKQIAKVCSTLLKVAEGIIKGKEATTISSNCKMASLYIQETEHDRSKVDQDEKFSLLKIGTHNINGLKLKDRKSFRNKKQLEEIVNEEWDKISIAIIQAANKNIPSIMVKGSDIQAKKAVPKLSIYAEIKVLYQIIKSFKEL</sequence>
<evidence type="ECO:0000313" key="2">
    <source>
        <dbReference type="EMBL" id="CAG8760810.1"/>
    </source>
</evidence>